<sequence length="133" mass="15989">MRLIFTIMTYIPTLFQLERHYYPNNKRYYFGMLLFVIVSTIFFSHPLTYIYDNLPENRNGVLRIMGFFHLPIKWRSWLMLVLSEVEGRSAMGCFIDALPRKRSPSAILFEWTHPPISFELVENKRFNFDVPEE</sequence>
<feature type="transmembrane region" description="Helical" evidence="1">
    <location>
        <begin position="28"/>
        <end position="51"/>
    </location>
</feature>
<accession>A0ABQ9YGS5</accession>
<proteinExistence type="predicted"/>
<evidence type="ECO:0000256" key="1">
    <source>
        <dbReference type="SAM" id="Phobius"/>
    </source>
</evidence>
<organism evidence="2 3">
    <name type="scientific">Blattamonas nauphoetae</name>
    <dbReference type="NCBI Taxonomy" id="2049346"/>
    <lineage>
        <taxon>Eukaryota</taxon>
        <taxon>Metamonada</taxon>
        <taxon>Preaxostyla</taxon>
        <taxon>Oxymonadida</taxon>
        <taxon>Blattamonas</taxon>
    </lineage>
</organism>
<dbReference type="EMBL" id="JARBJD010000009">
    <property type="protein sequence ID" value="KAK2962856.1"/>
    <property type="molecule type" value="Genomic_DNA"/>
</dbReference>
<comment type="caution">
    <text evidence="2">The sequence shown here is derived from an EMBL/GenBank/DDBJ whole genome shotgun (WGS) entry which is preliminary data.</text>
</comment>
<keyword evidence="1" id="KW-0812">Transmembrane</keyword>
<gene>
    <name evidence="2" type="ORF">BLNAU_2291</name>
</gene>
<keyword evidence="1" id="KW-1133">Transmembrane helix</keyword>
<keyword evidence="1" id="KW-0472">Membrane</keyword>
<protein>
    <submittedName>
        <fullName evidence="2">Uncharacterized protein</fullName>
    </submittedName>
</protein>
<name>A0ABQ9YGS5_9EUKA</name>
<keyword evidence="3" id="KW-1185">Reference proteome</keyword>
<evidence type="ECO:0000313" key="3">
    <source>
        <dbReference type="Proteomes" id="UP001281761"/>
    </source>
</evidence>
<dbReference type="Proteomes" id="UP001281761">
    <property type="component" value="Unassembled WGS sequence"/>
</dbReference>
<evidence type="ECO:0000313" key="2">
    <source>
        <dbReference type="EMBL" id="KAK2962856.1"/>
    </source>
</evidence>
<reference evidence="2 3" key="1">
    <citation type="journal article" date="2022" name="bioRxiv">
        <title>Genomics of Preaxostyla Flagellates Illuminates Evolutionary Transitions and the Path Towards Mitochondrial Loss.</title>
        <authorList>
            <person name="Novak L.V.F."/>
            <person name="Treitli S.C."/>
            <person name="Pyrih J."/>
            <person name="Halakuc P."/>
            <person name="Pipaliya S.V."/>
            <person name="Vacek V."/>
            <person name="Brzon O."/>
            <person name="Soukal P."/>
            <person name="Eme L."/>
            <person name="Dacks J.B."/>
            <person name="Karnkowska A."/>
            <person name="Elias M."/>
            <person name="Hampl V."/>
        </authorList>
    </citation>
    <scope>NUCLEOTIDE SEQUENCE [LARGE SCALE GENOMIC DNA]</scope>
    <source>
        <strain evidence="2">NAU3</strain>
        <tissue evidence="2">Gut</tissue>
    </source>
</reference>